<dbReference type="RefSeq" id="WP_120626085.1">
    <property type="nucleotide sequence ID" value="NZ_RAWG01000087.1"/>
</dbReference>
<feature type="compositionally biased region" description="Basic residues" evidence="1">
    <location>
        <begin position="113"/>
        <end position="123"/>
    </location>
</feature>
<evidence type="ECO:0000256" key="1">
    <source>
        <dbReference type="SAM" id="MobiDB-lite"/>
    </source>
</evidence>
<accession>A0A3A8NGE0</accession>
<organism evidence="2 3">
    <name type="scientific">Corallococcus sicarius</name>
    <dbReference type="NCBI Taxonomy" id="2316726"/>
    <lineage>
        <taxon>Bacteria</taxon>
        <taxon>Pseudomonadati</taxon>
        <taxon>Myxococcota</taxon>
        <taxon>Myxococcia</taxon>
        <taxon>Myxococcales</taxon>
        <taxon>Cystobacterineae</taxon>
        <taxon>Myxococcaceae</taxon>
        <taxon>Corallococcus</taxon>
    </lineage>
</organism>
<proteinExistence type="predicted"/>
<dbReference type="Proteomes" id="UP000273405">
    <property type="component" value="Unassembled WGS sequence"/>
</dbReference>
<dbReference type="EMBL" id="RAWG01000087">
    <property type="protein sequence ID" value="RKH42430.1"/>
    <property type="molecule type" value="Genomic_DNA"/>
</dbReference>
<name>A0A3A8NGE0_9BACT</name>
<comment type="caution">
    <text evidence="2">The sequence shown here is derived from an EMBL/GenBank/DDBJ whole genome shotgun (WGS) entry which is preliminary data.</text>
</comment>
<evidence type="ECO:0000313" key="2">
    <source>
        <dbReference type="EMBL" id="RKH42430.1"/>
    </source>
</evidence>
<sequence>MSRQNWTEVNGVKVNNEVLADLQAKDLVIVMGEDGYPWVANIRPLCPSCGLTHCGHPRAPLRWMWLHHFAWDFYATRGLRPMRKMGDVIHHQRGDKLDARIKRLGRGNPTSHARAHNSKARRYSPREHHDLGGLRYRPPQPARVINRPDLVGLPAPVATTPPRASTFRERVLRVEWKLAQRVEALWGEMKGLDSGEPIPRTTAKSKWRDSKTRKLGLKMPRYCCTEGEAAFVLLLIRHGFDLDRVAVDVGEPVELLAPFYQRPSVNVALQRWREHRRLPAFAPMTWQERKP</sequence>
<evidence type="ECO:0000313" key="3">
    <source>
        <dbReference type="Proteomes" id="UP000273405"/>
    </source>
</evidence>
<feature type="region of interest" description="Disordered" evidence="1">
    <location>
        <begin position="105"/>
        <end position="138"/>
    </location>
</feature>
<keyword evidence="3" id="KW-1185">Reference proteome</keyword>
<dbReference type="OrthoDB" id="6638408at2"/>
<reference evidence="3" key="1">
    <citation type="submission" date="2018-09" db="EMBL/GenBank/DDBJ databases">
        <authorList>
            <person name="Livingstone P.G."/>
            <person name="Whitworth D.E."/>
        </authorList>
    </citation>
    <scope>NUCLEOTIDE SEQUENCE [LARGE SCALE GENOMIC DNA]</scope>
    <source>
        <strain evidence="3">CA040B</strain>
    </source>
</reference>
<protein>
    <submittedName>
        <fullName evidence="2">Uncharacterized protein</fullName>
    </submittedName>
</protein>
<gene>
    <name evidence="2" type="ORF">D7X12_15680</name>
</gene>
<dbReference type="AlphaFoldDB" id="A0A3A8NGE0"/>